<proteinExistence type="predicted"/>
<gene>
    <name evidence="2" type="ORF">COO91_07534</name>
</gene>
<evidence type="ECO:0000256" key="1">
    <source>
        <dbReference type="SAM" id="MobiDB-lite"/>
    </source>
</evidence>
<organism evidence="2 3">
    <name type="scientific">Nostoc flagelliforme CCNUN1</name>
    <dbReference type="NCBI Taxonomy" id="2038116"/>
    <lineage>
        <taxon>Bacteria</taxon>
        <taxon>Bacillati</taxon>
        <taxon>Cyanobacteriota</taxon>
        <taxon>Cyanophyceae</taxon>
        <taxon>Nostocales</taxon>
        <taxon>Nostocaceae</taxon>
        <taxon>Nostoc</taxon>
    </lineage>
</organism>
<evidence type="ECO:0000313" key="2">
    <source>
        <dbReference type="EMBL" id="AUB41486.1"/>
    </source>
</evidence>
<name>A0A2K8T1B0_9NOSO</name>
<evidence type="ECO:0000313" key="3">
    <source>
        <dbReference type="Proteomes" id="UP000232003"/>
    </source>
</evidence>
<reference evidence="2 3" key="1">
    <citation type="submission" date="2017-11" db="EMBL/GenBank/DDBJ databases">
        <title>Complete genome of a free-living desiccation-tolerant cyanobacterium and its photosynthetic adaptation to extreme terrestrial habitat.</title>
        <authorList>
            <person name="Shang J."/>
        </authorList>
    </citation>
    <scope>NUCLEOTIDE SEQUENCE [LARGE SCALE GENOMIC DNA]</scope>
    <source>
        <strain evidence="2 3">CCNUN1</strain>
    </source>
</reference>
<protein>
    <submittedName>
        <fullName evidence="2">Uncharacterized protein</fullName>
    </submittedName>
</protein>
<keyword evidence="3" id="KW-1185">Reference proteome</keyword>
<dbReference type="RefSeq" id="WP_157816695.1">
    <property type="nucleotide sequence ID" value="NZ_CAWNNC010000001.1"/>
</dbReference>
<accession>A0A2K8T1B0</accession>
<dbReference type="Proteomes" id="UP000232003">
    <property type="component" value="Chromosome"/>
</dbReference>
<sequence length="50" mass="5652">MSIAEYKQGDRNFTGKPKRDISSTGTALSFTHIKPHQKKSFTSLGKLNWL</sequence>
<dbReference type="EMBL" id="CP024785">
    <property type="protein sequence ID" value="AUB41486.1"/>
    <property type="molecule type" value="Genomic_DNA"/>
</dbReference>
<dbReference type="KEGG" id="nfl:COO91_07534"/>
<dbReference type="AlphaFoldDB" id="A0A2K8T1B0"/>
<feature type="region of interest" description="Disordered" evidence="1">
    <location>
        <begin position="1"/>
        <end position="26"/>
    </location>
</feature>